<dbReference type="SUPFAM" id="SSF53850">
    <property type="entry name" value="Periplasmic binding protein-like II"/>
    <property type="match status" value="1"/>
</dbReference>
<dbReference type="Gene3D" id="3.90.76.10">
    <property type="entry name" value="Dipeptide-binding Protein, Domain 1"/>
    <property type="match status" value="1"/>
</dbReference>
<dbReference type="GO" id="GO:0042597">
    <property type="term" value="C:periplasmic space"/>
    <property type="evidence" value="ECO:0007669"/>
    <property type="project" value="UniProtKB-ARBA"/>
</dbReference>
<evidence type="ECO:0000259" key="1">
    <source>
        <dbReference type="Pfam" id="PF00496"/>
    </source>
</evidence>
<dbReference type="GO" id="GO:0043190">
    <property type="term" value="C:ATP-binding cassette (ABC) transporter complex"/>
    <property type="evidence" value="ECO:0007669"/>
    <property type="project" value="InterPro"/>
</dbReference>
<dbReference type="PANTHER" id="PTHR30290">
    <property type="entry name" value="PERIPLASMIC BINDING COMPONENT OF ABC TRANSPORTER"/>
    <property type="match status" value="1"/>
</dbReference>
<dbReference type="Gene3D" id="3.40.190.10">
    <property type="entry name" value="Periplasmic binding protein-like II"/>
    <property type="match status" value="1"/>
</dbReference>
<dbReference type="InterPro" id="IPR030678">
    <property type="entry name" value="Peptide/Ni-bd"/>
</dbReference>
<evidence type="ECO:0000313" key="2">
    <source>
        <dbReference type="EMBL" id="TMJ10198.1"/>
    </source>
</evidence>
<evidence type="ECO:0000313" key="3">
    <source>
        <dbReference type="Proteomes" id="UP000315217"/>
    </source>
</evidence>
<gene>
    <name evidence="2" type="ORF">E6G98_07910</name>
</gene>
<name>A0A537LQA3_9BACT</name>
<dbReference type="Proteomes" id="UP000315217">
    <property type="component" value="Unassembled WGS sequence"/>
</dbReference>
<dbReference type="GO" id="GO:0015833">
    <property type="term" value="P:peptide transport"/>
    <property type="evidence" value="ECO:0007669"/>
    <property type="project" value="TreeGrafter"/>
</dbReference>
<reference evidence="2 3" key="1">
    <citation type="journal article" date="2019" name="Nat. Microbiol.">
        <title>Mediterranean grassland soil C-N compound turnover is dependent on rainfall and depth, and is mediated by genomically divergent microorganisms.</title>
        <authorList>
            <person name="Diamond S."/>
            <person name="Andeer P.F."/>
            <person name="Li Z."/>
            <person name="Crits-Christoph A."/>
            <person name="Burstein D."/>
            <person name="Anantharaman K."/>
            <person name="Lane K.R."/>
            <person name="Thomas B.C."/>
            <person name="Pan C."/>
            <person name="Northen T.R."/>
            <person name="Banfield J.F."/>
        </authorList>
    </citation>
    <scope>NUCLEOTIDE SEQUENCE [LARGE SCALE GENOMIC DNA]</scope>
    <source>
        <strain evidence="2">NP_1</strain>
    </source>
</reference>
<dbReference type="Gene3D" id="3.10.105.10">
    <property type="entry name" value="Dipeptide-binding Protein, Domain 3"/>
    <property type="match status" value="1"/>
</dbReference>
<sequence length="596" mass="66414">MNFHRRLLMLLVFTLVVALAGFNGVAQGQAVKNPDTLIVQSFGDPESLDPAWEYDTTSSAIGTWNIYETLVFFSGARTDLYEPMLATAVPSVANGGVSSDGKTYTFKIRQGVKFSDGTPLTAEDVKYSLMRIMLMDRDGGPSWLLLAPILGFDTQTTRDDKGALIPDIYDRTNRAIQVNGDTVAITLKDPYSPFLSILATWSVVHSKKFVVANGGWDGTKATLASFNNPAKPDVATLFDKSAGTGPFKLERWDRGTKTVTLARNDNYWRAPAKLRRVIYQTVEEFGPRRLALQNGDADILGGTDRSDQPAVTGIPGVRIVDDLAQLINSPALFMTMKIDPEGNSDVGSGKLDGNGIPPDFFSDIHVRRAFAYLLDRQAYIDQAFRGKGRLGNGPIPFGLLGYAPRGKWYEPSKDKAVAEFKEAWGGQVWDKGFKFTLSFNSGNIGRQTGAQMVKEAAEALNPKFKIDTRGITWSTYLGLYTKSKLPMFFIGWGADYPDPDNFVVPFMHSTGSFAKAQGYKNPEADRLIEQAARETDPKKREQLYFRLQELAYQDVPTIYLIYRAGFVVMRSWVKGWYHNPMFNEGWEYAYRFSKGQ</sequence>
<dbReference type="EMBL" id="VBAI01000125">
    <property type="protein sequence ID" value="TMJ10198.1"/>
    <property type="molecule type" value="Genomic_DNA"/>
</dbReference>
<dbReference type="Pfam" id="PF00496">
    <property type="entry name" value="SBP_bac_5"/>
    <property type="match status" value="1"/>
</dbReference>
<dbReference type="GO" id="GO:1904680">
    <property type="term" value="F:peptide transmembrane transporter activity"/>
    <property type="evidence" value="ECO:0007669"/>
    <property type="project" value="TreeGrafter"/>
</dbReference>
<accession>A0A537LQA3</accession>
<organism evidence="2 3">
    <name type="scientific">Candidatus Segetimicrobium genomatis</name>
    <dbReference type="NCBI Taxonomy" id="2569760"/>
    <lineage>
        <taxon>Bacteria</taxon>
        <taxon>Bacillati</taxon>
        <taxon>Candidatus Sysuimicrobiota</taxon>
        <taxon>Candidatus Sysuimicrobiia</taxon>
        <taxon>Candidatus Sysuimicrobiales</taxon>
        <taxon>Candidatus Segetimicrobiaceae</taxon>
        <taxon>Candidatus Segetimicrobium</taxon>
    </lineage>
</organism>
<dbReference type="InterPro" id="IPR039424">
    <property type="entry name" value="SBP_5"/>
</dbReference>
<dbReference type="AlphaFoldDB" id="A0A537LQA3"/>
<dbReference type="InterPro" id="IPR000914">
    <property type="entry name" value="SBP_5_dom"/>
</dbReference>
<dbReference type="PIRSF" id="PIRSF002741">
    <property type="entry name" value="MppA"/>
    <property type="match status" value="1"/>
</dbReference>
<feature type="domain" description="Solute-binding protein family 5" evidence="1">
    <location>
        <begin position="89"/>
        <end position="512"/>
    </location>
</feature>
<protein>
    <submittedName>
        <fullName evidence="2">ABC transporter substrate-binding protein</fullName>
    </submittedName>
</protein>
<comment type="caution">
    <text evidence="2">The sequence shown here is derived from an EMBL/GenBank/DDBJ whole genome shotgun (WGS) entry which is preliminary data.</text>
</comment>
<proteinExistence type="predicted"/>
<dbReference type="CDD" id="cd08512">
    <property type="entry name" value="PBP2_NikA_DppA_OppA_like_7"/>
    <property type="match status" value="1"/>
</dbReference>
<dbReference type="PANTHER" id="PTHR30290:SF34">
    <property type="entry name" value="ABC TRANSPORTER, PERIPLASMIC OLIGO-PEPTIDE BINDING PROTEIN, PUTATIVE-RELATED"/>
    <property type="match status" value="1"/>
</dbReference>